<feature type="non-terminal residue" evidence="1">
    <location>
        <position position="1"/>
    </location>
</feature>
<protein>
    <submittedName>
        <fullName evidence="1">Uncharacterized protein</fullName>
    </submittedName>
</protein>
<comment type="caution">
    <text evidence="1">The sequence shown here is derived from an EMBL/GenBank/DDBJ whole genome shotgun (WGS) entry which is preliminary data.</text>
</comment>
<proteinExistence type="predicted"/>
<accession>A0A699WHR3</accession>
<dbReference type="EMBL" id="BKCJ011705306">
    <property type="protein sequence ID" value="GFD47692.1"/>
    <property type="molecule type" value="Genomic_DNA"/>
</dbReference>
<evidence type="ECO:0000313" key="1">
    <source>
        <dbReference type="EMBL" id="GFD47692.1"/>
    </source>
</evidence>
<dbReference type="AlphaFoldDB" id="A0A699WHR3"/>
<sequence>VIGGAPDYFFAPVAEQVGREAGRGFGAIAGGCAEVFTFEQLRELAGLVVPFLHAGIVEQFAQQVAIPPQAEVDGARRGADFLALAA</sequence>
<organism evidence="1">
    <name type="scientific">Tanacetum cinerariifolium</name>
    <name type="common">Dalmatian daisy</name>
    <name type="synonym">Chrysanthemum cinerariifolium</name>
    <dbReference type="NCBI Taxonomy" id="118510"/>
    <lineage>
        <taxon>Eukaryota</taxon>
        <taxon>Viridiplantae</taxon>
        <taxon>Streptophyta</taxon>
        <taxon>Embryophyta</taxon>
        <taxon>Tracheophyta</taxon>
        <taxon>Spermatophyta</taxon>
        <taxon>Magnoliopsida</taxon>
        <taxon>eudicotyledons</taxon>
        <taxon>Gunneridae</taxon>
        <taxon>Pentapetalae</taxon>
        <taxon>asterids</taxon>
        <taxon>campanulids</taxon>
        <taxon>Asterales</taxon>
        <taxon>Asteraceae</taxon>
        <taxon>Asteroideae</taxon>
        <taxon>Anthemideae</taxon>
        <taxon>Anthemidinae</taxon>
        <taxon>Tanacetum</taxon>
    </lineage>
</organism>
<gene>
    <name evidence="1" type="ORF">Tci_919661</name>
</gene>
<name>A0A699WHR3_TANCI</name>
<reference evidence="1" key="1">
    <citation type="journal article" date="2019" name="Sci. Rep.">
        <title>Draft genome of Tanacetum cinerariifolium, the natural source of mosquito coil.</title>
        <authorList>
            <person name="Yamashiro T."/>
            <person name="Shiraishi A."/>
            <person name="Satake H."/>
            <person name="Nakayama K."/>
        </authorList>
    </citation>
    <scope>NUCLEOTIDE SEQUENCE</scope>
</reference>